<feature type="compositionally biased region" description="Basic and acidic residues" evidence="1">
    <location>
        <begin position="279"/>
        <end position="294"/>
    </location>
</feature>
<sequence>DDLRRSRPLRPRPAGARRRRLRHPEPHPGAGHPGPARGPRRDRAGPDRHRQDGRLRPADDRGRRPVGSGGAGARPDADARAVHPGHAGDPRLRRAQGHRPGRGLRRGADPRAAGPPQERRSRGGRHRRPRPRPDLAPLPDPALLPLRGPRRGRRDARPGLPRGRREDPRAHPGQPSDRAVQRHHGARDPRARRAPPLRARAGQGQGRDADHRHRRAVLPGDAVVGEGRGAGARAEGRAAGAGPGLRAHQGPLRPAPAPPQRSRPQRPGAARRHVAGRSRRGDDRLQERSPADPRGHRRGRPRPRHLLGDPRRQLRHPDVARRLRAPHRAHGPRRRVGPGHHLRRAAAEGGSGGDREARQHPHLAVGRGRPRGPHAGRGAALAPPSKAPRRAAGARAGGLRQAVDRRRALRGAARGRRHPRHHRGRAPRRRGDPQRARARALRPGRGPAGPGRRHRRRAGGPAGPRSRPARRAGPHL</sequence>
<feature type="compositionally biased region" description="Basic residues" evidence="1">
    <location>
        <begin position="269"/>
        <end position="278"/>
    </location>
</feature>
<dbReference type="AlphaFoldDB" id="A0A6J4RYJ1"/>
<feature type="non-terminal residue" evidence="2">
    <location>
        <position position="1"/>
    </location>
</feature>
<keyword evidence="2" id="KW-0378">Hydrolase</keyword>
<proteinExistence type="predicted"/>
<feature type="compositionally biased region" description="Basic residues" evidence="1">
    <location>
        <begin position="1"/>
        <end position="22"/>
    </location>
</feature>
<feature type="compositionally biased region" description="Basic residues" evidence="1">
    <location>
        <begin position="295"/>
        <end position="305"/>
    </location>
</feature>
<gene>
    <name evidence="2" type="ORF">AVDCRST_MAG65-1331</name>
</gene>
<reference evidence="2" key="1">
    <citation type="submission" date="2020-02" db="EMBL/GenBank/DDBJ databases">
        <authorList>
            <person name="Meier V. D."/>
        </authorList>
    </citation>
    <scope>NUCLEOTIDE SEQUENCE</scope>
    <source>
        <strain evidence="2">AVDCRST_MAG65</strain>
    </source>
</reference>
<feature type="compositionally biased region" description="Low complexity" evidence="1">
    <location>
        <begin position="376"/>
        <end position="401"/>
    </location>
</feature>
<feature type="compositionally biased region" description="Basic and acidic residues" evidence="1">
    <location>
        <begin position="306"/>
        <end position="321"/>
    </location>
</feature>
<feature type="non-terminal residue" evidence="2">
    <location>
        <position position="476"/>
    </location>
</feature>
<dbReference type="GO" id="GO:0003724">
    <property type="term" value="F:RNA helicase activity"/>
    <property type="evidence" value="ECO:0007669"/>
    <property type="project" value="UniProtKB-EC"/>
</dbReference>
<dbReference type="GO" id="GO:0016787">
    <property type="term" value="F:hydrolase activity"/>
    <property type="evidence" value="ECO:0007669"/>
    <property type="project" value="UniProtKB-KW"/>
</dbReference>
<organism evidence="2">
    <name type="scientific">uncultured Solirubrobacteraceae bacterium</name>
    <dbReference type="NCBI Taxonomy" id="1162706"/>
    <lineage>
        <taxon>Bacteria</taxon>
        <taxon>Bacillati</taxon>
        <taxon>Actinomycetota</taxon>
        <taxon>Thermoleophilia</taxon>
        <taxon>Solirubrobacterales</taxon>
        <taxon>Solirubrobacteraceae</taxon>
        <taxon>environmental samples</taxon>
    </lineage>
</organism>
<feature type="compositionally biased region" description="Basic residues" evidence="1">
    <location>
        <begin position="322"/>
        <end position="344"/>
    </location>
</feature>
<feature type="compositionally biased region" description="Low complexity" evidence="1">
    <location>
        <begin position="231"/>
        <end position="240"/>
    </location>
</feature>
<feature type="region of interest" description="Disordered" evidence="1">
    <location>
        <begin position="1"/>
        <end position="476"/>
    </location>
</feature>
<protein>
    <submittedName>
        <fullName evidence="2">DEAD-box ATP-dependent RNA helicase DeaD ( CshA)</fullName>
        <ecNumber evidence="2">3.6.4.13</ecNumber>
    </submittedName>
</protein>
<feature type="compositionally biased region" description="Basic and acidic residues" evidence="1">
    <location>
        <begin position="39"/>
        <end position="63"/>
    </location>
</feature>
<feature type="compositionally biased region" description="Basic residues" evidence="1">
    <location>
        <begin position="93"/>
        <end position="105"/>
    </location>
</feature>
<dbReference type="EMBL" id="CADCVL010000218">
    <property type="protein sequence ID" value="CAA9478971.1"/>
    <property type="molecule type" value="Genomic_DNA"/>
</dbReference>
<keyword evidence="2" id="KW-0547">Nucleotide-binding</keyword>
<keyword evidence="2" id="KW-0347">Helicase</keyword>
<dbReference type="EC" id="3.6.4.13" evidence="2"/>
<feature type="compositionally biased region" description="Basic residues" evidence="1">
    <location>
        <begin position="407"/>
        <end position="428"/>
    </location>
</feature>
<keyword evidence="2" id="KW-0067">ATP-binding</keyword>
<feature type="compositionally biased region" description="Low complexity" evidence="1">
    <location>
        <begin position="28"/>
        <end position="37"/>
    </location>
</feature>
<evidence type="ECO:0000313" key="2">
    <source>
        <dbReference type="EMBL" id="CAA9478971.1"/>
    </source>
</evidence>
<evidence type="ECO:0000256" key="1">
    <source>
        <dbReference type="SAM" id="MobiDB-lite"/>
    </source>
</evidence>
<accession>A0A6J4RYJ1</accession>
<feature type="compositionally biased region" description="Basic residues" evidence="1">
    <location>
        <begin position="467"/>
        <end position="476"/>
    </location>
</feature>
<feature type="compositionally biased region" description="Basic and acidic residues" evidence="1">
    <location>
        <begin position="75"/>
        <end position="92"/>
    </location>
</feature>
<name>A0A6J4RYJ1_9ACTN</name>